<proteinExistence type="predicted"/>
<accession>U2FTY3</accession>
<comment type="caution">
    <text evidence="2">The sequence shown here is derived from an EMBL/GenBank/DDBJ whole genome shotgun (WGS) entry which is preliminary data.</text>
</comment>
<evidence type="ECO:0000256" key="1">
    <source>
        <dbReference type="SAM" id="Phobius"/>
    </source>
</evidence>
<reference evidence="2 3" key="1">
    <citation type="journal article" date="2011" name="J. Bacteriol.">
        <title>Genome sequence of Salinisphaera shabanensis, a gammaproteobacterium from the harsh, variable environment of the brine-seawater interface of the Shaban Deep in the Red Sea.</title>
        <authorList>
            <person name="Antunes A."/>
            <person name="Alam I."/>
            <person name="Bajic V.B."/>
            <person name="Stingl U."/>
        </authorList>
    </citation>
    <scope>NUCLEOTIDE SEQUENCE [LARGE SCALE GENOMIC DNA]</scope>
    <source>
        <strain evidence="2 3">E1L3A</strain>
    </source>
</reference>
<keyword evidence="1" id="KW-0812">Transmembrane</keyword>
<gene>
    <name evidence="2" type="ORF">SSPSH_001492</name>
</gene>
<feature type="transmembrane region" description="Helical" evidence="1">
    <location>
        <begin position="12"/>
        <end position="29"/>
    </location>
</feature>
<dbReference type="RefSeq" id="WP_006915588.1">
    <property type="nucleotide sequence ID" value="NZ_AFNV02000009.1"/>
</dbReference>
<organism evidence="2 3">
    <name type="scientific">Salinisphaera shabanensis E1L3A</name>
    <dbReference type="NCBI Taxonomy" id="1033802"/>
    <lineage>
        <taxon>Bacteria</taxon>
        <taxon>Pseudomonadati</taxon>
        <taxon>Pseudomonadota</taxon>
        <taxon>Gammaproteobacteria</taxon>
        <taxon>Salinisphaerales</taxon>
        <taxon>Salinisphaeraceae</taxon>
        <taxon>Salinisphaera</taxon>
    </lineage>
</organism>
<reference evidence="2 3" key="2">
    <citation type="journal article" date="2013" name="PLoS ONE">
        <title>INDIGO - INtegrated Data Warehouse of MIcrobial GenOmes with Examples from the Red Sea Extremophiles.</title>
        <authorList>
            <person name="Alam I."/>
            <person name="Antunes A."/>
            <person name="Kamau A.A."/>
            <person name="Ba Alawi W."/>
            <person name="Kalkatawi M."/>
            <person name="Stingl U."/>
            <person name="Bajic V.B."/>
        </authorList>
    </citation>
    <scope>NUCLEOTIDE SEQUENCE [LARGE SCALE GENOMIC DNA]</scope>
    <source>
        <strain evidence="2 3">E1L3A</strain>
    </source>
</reference>
<protein>
    <submittedName>
        <fullName evidence="2">Uncharacterized protein</fullName>
    </submittedName>
</protein>
<sequence>MMGERWRPYRLVIFIVLGIGFLSLGFTLIKHNVLTDGLDQRSGAERIMGDYYYDKDAASRTESNP</sequence>
<keyword evidence="1" id="KW-1133">Transmembrane helix</keyword>
<keyword evidence="3" id="KW-1185">Reference proteome</keyword>
<evidence type="ECO:0000313" key="3">
    <source>
        <dbReference type="Proteomes" id="UP000006242"/>
    </source>
</evidence>
<dbReference type="EMBL" id="AFNV02000009">
    <property type="protein sequence ID" value="ERJ19424.1"/>
    <property type="molecule type" value="Genomic_DNA"/>
</dbReference>
<keyword evidence="1" id="KW-0472">Membrane</keyword>
<dbReference type="Proteomes" id="UP000006242">
    <property type="component" value="Unassembled WGS sequence"/>
</dbReference>
<evidence type="ECO:0000313" key="2">
    <source>
        <dbReference type="EMBL" id="ERJ19424.1"/>
    </source>
</evidence>
<dbReference type="AlphaFoldDB" id="U2FTY3"/>
<name>U2FTY3_9GAMM</name>